<evidence type="ECO:0000313" key="2">
    <source>
        <dbReference type="EMBL" id="KAF4360899.1"/>
    </source>
</evidence>
<dbReference type="PANTHER" id="PTHR48449:SF1">
    <property type="entry name" value="DUF1985 DOMAIN-CONTAINING PROTEIN"/>
    <property type="match status" value="1"/>
</dbReference>
<dbReference type="PANTHER" id="PTHR48449">
    <property type="entry name" value="DUF1985 DOMAIN-CONTAINING PROTEIN"/>
    <property type="match status" value="1"/>
</dbReference>
<sequence length="313" mass="36196">MKTRIDDDDDDVVKLTKVFIMHNILQNKRGQCHVDNFVMKLVDDEQMFENYPWGHRSFNDTVNSLSTILNRQKIGYEICGFPLAFQVWGFEILPSLGSSFVIKNLMKESDSLKELNAEIREENVKIKKENAEIREKITEITNENCGLKDEIAAVRKQVDVFMQYFTNLLELKTSFKNIEKLVLWLAENGGAKQRTCGEKENAKESGEDLVILNERQQDNEANEGSRSMDHVNDKDYKDVVEANKCGKTIIESDDDIPTFNLLSQLFSKNENESLCETLKVLRSKRNGKTTLSRYLISLFEPLNKLKDTRQRDH</sequence>
<evidence type="ECO:0008006" key="4">
    <source>
        <dbReference type="Google" id="ProtNLM"/>
    </source>
</evidence>
<protein>
    <recommendedName>
        <fullName evidence="4">DUF1985 domain-containing protein</fullName>
    </recommendedName>
</protein>
<comment type="caution">
    <text evidence="2">The sequence shown here is derived from an EMBL/GenBank/DDBJ whole genome shotgun (WGS) entry which is preliminary data.</text>
</comment>
<reference evidence="2 3" key="1">
    <citation type="journal article" date="2020" name="bioRxiv">
        <title>Sequence and annotation of 42 cannabis genomes reveals extensive copy number variation in cannabinoid synthesis and pathogen resistance genes.</title>
        <authorList>
            <person name="Mckernan K.J."/>
            <person name="Helbert Y."/>
            <person name="Kane L.T."/>
            <person name="Ebling H."/>
            <person name="Zhang L."/>
            <person name="Liu B."/>
            <person name="Eaton Z."/>
            <person name="Mclaughlin S."/>
            <person name="Kingan S."/>
            <person name="Baybayan P."/>
            <person name="Concepcion G."/>
            <person name="Jordan M."/>
            <person name="Riva A."/>
            <person name="Barbazuk W."/>
            <person name="Harkins T."/>
        </authorList>
    </citation>
    <scope>NUCLEOTIDE SEQUENCE [LARGE SCALE GENOMIC DNA]</scope>
    <source>
        <strain evidence="3">cv. Jamaican Lion 4</strain>
        <tissue evidence="2">Leaf</tissue>
    </source>
</reference>
<proteinExistence type="predicted"/>
<dbReference type="Proteomes" id="UP000583929">
    <property type="component" value="Unassembled WGS sequence"/>
</dbReference>
<gene>
    <name evidence="2" type="ORF">G4B88_016059</name>
</gene>
<organism evidence="2 3">
    <name type="scientific">Cannabis sativa</name>
    <name type="common">Hemp</name>
    <name type="synonym">Marijuana</name>
    <dbReference type="NCBI Taxonomy" id="3483"/>
    <lineage>
        <taxon>Eukaryota</taxon>
        <taxon>Viridiplantae</taxon>
        <taxon>Streptophyta</taxon>
        <taxon>Embryophyta</taxon>
        <taxon>Tracheophyta</taxon>
        <taxon>Spermatophyta</taxon>
        <taxon>Magnoliopsida</taxon>
        <taxon>eudicotyledons</taxon>
        <taxon>Gunneridae</taxon>
        <taxon>Pentapetalae</taxon>
        <taxon>rosids</taxon>
        <taxon>fabids</taxon>
        <taxon>Rosales</taxon>
        <taxon>Cannabaceae</taxon>
        <taxon>Cannabis</taxon>
    </lineage>
</organism>
<keyword evidence="1" id="KW-0175">Coiled coil</keyword>
<dbReference type="EMBL" id="JAATIQ010000338">
    <property type="protein sequence ID" value="KAF4360899.1"/>
    <property type="molecule type" value="Genomic_DNA"/>
</dbReference>
<evidence type="ECO:0000256" key="1">
    <source>
        <dbReference type="SAM" id="Coils"/>
    </source>
</evidence>
<dbReference type="AlphaFoldDB" id="A0A7J6ET98"/>
<feature type="coiled-coil region" evidence="1">
    <location>
        <begin position="102"/>
        <end position="143"/>
    </location>
</feature>
<keyword evidence="3" id="KW-1185">Reference proteome</keyword>
<accession>A0A7J6ET98</accession>
<evidence type="ECO:0000313" key="3">
    <source>
        <dbReference type="Proteomes" id="UP000583929"/>
    </source>
</evidence>
<name>A0A7J6ET98_CANSA</name>